<dbReference type="EMBL" id="DF847819">
    <property type="protein sequence ID" value="GAT52642.1"/>
    <property type="molecule type" value="Genomic_DNA"/>
</dbReference>
<name>A0ABQ0LQ23_MYCCL</name>
<evidence type="ECO:0000313" key="2">
    <source>
        <dbReference type="Proteomes" id="UP000815677"/>
    </source>
</evidence>
<reference evidence="1" key="1">
    <citation type="submission" date="2014-09" db="EMBL/GenBank/DDBJ databases">
        <title>Genome sequence of the luminous mushroom Mycena chlorophos for searching fungal bioluminescence genes.</title>
        <authorList>
            <person name="Tanaka Y."/>
            <person name="Kasuga D."/>
            <person name="Oba Y."/>
            <person name="Hase S."/>
            <person name="Sato K."/>
            <person name="Oba Y."/>
            <person name="Sakakibara Y."/>
        </authorList>
    </citation>
    <scope>NUCLEOTIDE SEQUENCE</scope>
</reference>
<organism evidence="1 2">
    <name type="scientific">Mycena chlorophos</name>
    <name type="common">Agaric fungus</name>
    <name type="synonym">Agaricus chlorophos</name>
    <dbReference type="NCBI Taxonomy" id="658473"/>
    <lineage>
        <taxon>Eukaryota</taxon>
        <taxon>Fungi</taxon>
        <taxon>Dikarya</taxon>
        <taxon>Basidiomycota</taxon>
        <taxon>Agaricomycotina</taxon>
        <taxon>Agaricomycetes</taxon>
        <taxon>Agaricomycetidae</taxon>
        <taxon>Agaricales</taxon>
        <taxon>Marasmiineae</taxon>
        <taxon>Mycenaceae</taxon>
        <taxon>Mycena</taxon>
    </lineage>
</organism>
<evidence type="ECO:0000313" key="1">
    <source>
        <dbReference type="EMBL" id="GAT52642.1"/>
    </source>
</evidence>
<keyword evidence="2" id="KW-1185">Reference proteome</keyword>
<dbReference type="Gene3D" id="3.80.10.10">
    <property type="entry name" value="Ribonuclease Inhibitor"/>
    <property type="match status" value="1"/>
</dbReference>
<dbReference type="Proteomes" id="UP000815677">
    <property type="component" value="Unassembled WGS sequence"/>
</dbReference>
<evidence type="ECO:0008006" key="3">
    <source>
        <dbReference type="Google" id="ProtNLM"/>
    </source>
</evidence>
<gene>
    <name evidence="1" type="ORF">MCHLO_09677</name>
</gene>
<proteinExistence type="predicted"/>
<accession>A0ABQ0LQ23</accession>
<dbReference type="InterPro" id="IPR032675">
    <property type="entry name" value="LRR_dom_sf"/>
</dbReference>
<sequence length="553" mass="61928">MHRALQIPEVVMHICETLGADFLIYDRVAQGALAALARVCRRFSEPAFDALWAKQGSVEGFLGLFPDDLWDDPWDRFYRWDLQRAILPADWQRPLFYTHRVKSLILTDAQDLPSIKVQRVLAICLPPGTSVLFPNLRQLEWGAPIVDKCYPFLPLLLGPRISELKIDSPQFVEFLSLLPTIPIRCPDLRIVDIGSEQAAVDMHGPLRETFSLLVRQLRGVESLWADDIDPAAFEHLSRLPSLKTLRLAWIGVAPLDITLPDSPPEEPLFASLTALEIFPCATEIMLLLLDATSRSPLKTLEITVQCGFSPPAVASVISRVCSAAYRDTLELFYLEATQKGSYPEFALDHLALPFPENETAMSTDALRSLINAGFTKLDSLQLDVPGGFDLDDALLLDIAAAWGATLRSLKLYAEDLSAPSHRVTLEGIHAMACRCPALWALDLQLSAVDIPTPADPLSASGPALQGLRVGFSPIRDAPAVAQFLMQAFPALEGVWYWRDFRRRAARGPWEDRTQQERDGKIYRRRWREVKQIIRAARNMVDEDWQSTDSEADQ</sequence>
<protein>
    <recommendedName>
        <fullName evidence="3">F-box domain-containing protein</fullName>
    </recommendedName>
</protein>